<proteinExistence type="predicted"/>
<sequence>MSSGGGASGSTLGLCSLARVALGPALGSGTLGADLVAPGVPATSATSLAGMLATLRPRTKRRLTHLNTCFGNFSISSSRHSRLASVQSRFPVRPRAPVVVRCLPRIPELDSQIPVYHRNPRTQSLDPESLGSRMSRAGVCASPCKSLDQFLTTDTLWAQTRVGHTSCCLIPEVPRHYPGGGGSRSVGPSLHALIRTRNTPEFSCYISHATSHTHSCPLLFSGLGHRPYQPPPSASPASSRLSHFTSAAVQTENRLPGPSLAPRSRGIKSINPG</sequence>
<protein>
    <submittedName>
        <fullName evidence="3">Uncharacterized protein</fullName>
    </submittedName>
</protein>
<comment type="caution">
    <text evidence="3">The sequence shown here is derived from an EMBL/GenBank/DDBJ whole genome shotgun (WGS) entry which is preliminary data.</text>
</comment>
<feature type="compositionally biased region" description="Polar residues" evidence="1">
    <location>
        <begin position="240"/>
        <end position="253"/>
    </location>
</feature>
<name>A0A6A3KEY6_9STRA</name>
<gene>
    <name evidence="3" type="ORF">PF011_g12500</name>
</gene>
<feature type="signal peptide" evidence="2">
    <location>
        <begin position="1"/>
        <end position="27"/>
    </location>
</feature>
<evidence type="ECO:0000313" key="4">
    <source>
        <dbReference type="Proteomes" id="UP000460718"/>
    </source>
</evidence>
<evidence type="ECO:0000256" key="1">
    <source>
        <dbReference type="SAM" id="MobiDB-lite"/>
    </source>
</evidence>
<organism evidence="3 4">
    <name type="scientific">Phytophthora fragariae</name>
    <dbReference type="NCBI Taxonomy" id="53985"/>
    <lineage>
        <taxon>Eukaryota</taxon>
        <taxon>Sar</taxon>
        <taxon>Stramenopiles</taxon>
        <taxon>Oomycota</taxon>
        <taxon>Peronosporomycetes</taxon>
        <taxon>Peronosporales</taxon>
        <taxon>Peronosporaceae</taxon>
        <taxon>Phytophthora</taxon>
    </lineage>
</organism>
<feature type="region of interest" description="Disordered" evidence="1">
    <location>
        <begin position="227"/>
        <end position="273"/>
    </location>
</feature>
<keyword evidence="2" id="KW-0732">Signal</keyword>
<evidence type="ECO:0000256" key="2">
    <source>
        <dbReference type="SAM" id="SignalP"/>
    </source>
</evidence>
<feature type="chain" id="PRO_5025533126" evidence="2">
    <location>
        <begin position="28"/>
        <end position="273"/>
    </location>
</feature>
<dbReference type="AlphaFoldDB" id="A0A6A3KEY6"/>
<dbReference type="Proteomes" id="UP000460718">
    <property type="component" value="Unassembled WGS sequence"/>
</dbReference>
<reference evidence="3 4" key="1">
    <citation type="submission" date="2018-09" db="EMBL/GenBank/DDBJ databases">
        <title>Genomic investigation of the strawberry pathogen Phytophthora fragariae indicates pathogenicity is determined by transcriptional variation in three key races.</title>
        <authorList>
            <person name="Adams T.M."/>
            <person name="Armitage A.D."/>
            <person name="Sobczyk M.K."/>
            <person name="Bates H.J."/>
            <person name="Dunwell J.M."/>
            <person name="Nellist C.F."/>
            <person name="Harrison R.J."/>
        </authorList>
    </citation>
    <scope>NUCLEOTIDE SEQUENCE [LARGE SCALE GENOMIC DNA]</scope>
    <source>
        <strain evidence="3 4">SCRP245</strain>
    </source>
</reference>
<accession>A0A6A3KEY6</accession>
<evidence type="ECO:0000313" key="3">
    <source>
        <dbReference type="EMBL" id="KAE9004327.1"/>
    </source>
</evidence>
<dbReference type="EMBL" id="QXFW01000730">
    <property type="protein sequence ID" value="KAE9004327.1"/>
    <property type="molecule type" value="Genomic_DNA"/>
</dbReference>